<comment type="caution">
    <text evidence="2">The sequence shown here is derived from an EMBL/GenBank/DDBJ whole genome shotgun (WGS) entry which is preliminary data.</text>
</comment>
<dbReference type="Proteomes" id="UP000886998">
    <property type="component" value="Unassembled WGS sequence"/>
</dbReference>
<dbReference type="AlphaFoldDB" id="A0A8X7BXW1"/>
<evidence type="ECO:0000256" key="1">
    <source>
        <dbReference type="SAM" id="Coils"/>
    </source>
</evidence>
<proteinExistence type="predicted"/>
<evidence type="ECO:0000313" key="2">
    <source>
        <dbReference type="EMBL" id="GFY47073.1"/>
    </source>
</evidence>
<organism evidence="2 3">
    <name type="scientific">Trichonephila inaurata madagascariensis</name>
    <dbReference type="NCBI Taxonomy" id="2747483"/>
    <lineage>
        <taxon>Eukaryota</taxon>
        <taxon>Metazoa</taxon>
        <taxon>Ecdysozoa</taxon>
        <taxon>Arthropoda</taxon>
        <taxon>Chelicerata</taxon>
        <taxon>Arachnida</taxon>
        <taxon>Araneae</taxon>
        <taxon>Araneomorphae</taxon>
        <taxon>Entelegynae</taxon>
        <taxon>Araneoidea</taxon>
        <taxon>Nephilidae</taxon>
        <taxon>Trichonephila</taxon>
        <taxon>Trichonephila inaurata</taxon>
    </lineage>
</organism>
<sequence length="318" mass="38168">MFLKFTHTHKRSFYRKVLALFSVAGQDHFLFLKTHSKPGTKQFLLKKFWFLCATMPVPLKFDFIKKLLAFIDMECCRLAKIVRKKDKKRKFYSTTVTTEHSKRVNEHVMELAYNIKKEIQLEELNVTYLLYKKMIEFIQDMQQEIRNTISKVQIENNACFMELQKRKGKVVEIENKHVEIFRFPKEPEIPLRRLQEEQVEPVICLQENKFGSVPWLKQELARSAQRLQQEQEESTQRFQQEVERILQTLHQGFIEITRDVKQKNAEVSPRFPQRIARNAREEMQAEMVKLRFRSAEITRLLQRANRILTTYKISPKRT</sequence>
<feature type="coiled-coil region" evidence="1">
    <location>
        <begin position="217"/>
        <end position="244"/>
    </location>
</feature>
<name>A0A8X7BXW1_9ARAC</name>
<keyword evidence="3" id="KW-1185">Reference proteome</keyword>
<protein>
    <submittedName>
        <fullName evidence="2">Uncharacterized protein</fullName>
    </submittedName>
</protein>
<keyword evidence="1" id="KW-0175">Coiled coil</keyword>
<reference evidence="2" key="1">
    <citation type="submission" date="2020-08" db="EMBL/GenBank/DDBJ databases">
        <title>Multicomponent nature underlies the extraordinary mechanical properties of spider dragline silk.</title>
        <authorList>
            <person name="Kono N."/>
            <person name="Nakamura H."/>
            <person name="Mori M."/>
            <person name="Yoshida Y."/>
            <person name="Ohtoshi R."/>
            <person name="Malay A.D."/>
            <person name="Moran D.A.P."/>
            <person name="Tomita M."/>
            <person name="Numata K."/>
            <person name="Arakawa K."/>
        </authorList>
    </citation>
    <scope>NUCLEOTIDE SEQUENCE</scope>
</reference>
<accession>A0A8X7BXW1</accession>
<evidence type="ECO:0000313" key="3">
    <source>
        <dbReference type="Proteomes" id="UP000886998"/>
    </source>
</evidence>
<gene>
    <name evidence="2" type="primary">NCL1_43998</name>
    <name evidence="2" type="ORF">TNIN_270321</name>
</gene>
<dbReference type="EMBL" id="BMAV01005741">
    <property type="protein sequence ID" value="GFY47073.1"/>
    <property type="molecule type" value="Genomic_DNA"/>
</dbReference>